<proteinExistence type="predicted"/>
<dbReference type="Proteomes" id="UP001596084">
    <property type="component" value="Unassembled WGS sequence"/>
</dbReference>
<name>A0ABW0QAX5_9BURK</name>
<keyword evidence="3" id="KW-1185">Reference proteome</keyword>
<dbReference type="RefSeq" id="WP_068835565.1">
    <property type="nucleotide sequence ID" value="NZ_JBHSMX010000021.1"/>
</dbReference>
<accession>A0ABW0QAX5</accession>
<evidence type="ECO:0000313" key="2">
    <source>
        <dbReference type="EMBL" id="MFC5521986.1"/>
    </source>
</evidence>
<organism evidence="2 3">
    <name type="scientific">Polaromonas jejuensis</name>
    <dbReference type="NCBI Taxonomy" id="457502"/>
    <lineage>
        <taxon>Bacteria</taxon>
        <taxon>Pseudomonadati</taxon>
        <taxon>Pseudomonadota</taxon>
        <taxon>Betaproteobacteria</taxon>
        <taxon>Burkholderiales</taxon>
        <taxon>Comamonadaceae</taxon>
        <taxon>Polaromonas</taxon>
    </lineage>
</organism>
<feature type="region of interest" description="Disordered" evidence="1">
    <location>
        <begin position="147"/>
        <end position="175"/>
    </location>
</feature>
<evidence type="ECO:0000256" key="1">
    <source>
        <dbReference type="SAM" id="MobiDB-lite"/>
    </source>
</evidence>
<reference evidence="3" key="1">
    <citation type="journal article" date="2019" name="Int. J. Syst. Evol. Microbiol.">
        <title>The Global Catalogue of Microorganisms (GCM) 10K type strain sequencing project: providing services to taxonomists for standard genome sequencing and annotation.</title>
        <authorList>
            <consortium name="The Broad Institute Genomics Platform"/>
            <consortium name="The Broad Institute Genome Sequencing Center for Infectious Disease"/>
            <person name="Wu L."/>
            <person name="Ma J."/>
        </authorList>
    </citation>
    <scope>NUCLEOTIDE SEQUENCE [LARGE SCALE GENOMIC DNA]</scope>
    <source>
        <strain evidence="3">CGMCC 4.7277</strain>
    </source>
</reference>
<dbReference type="EMBL" id="JBHSMX010000021">
    <property type="protein sequence ID" value="MFC5521986.1"/>
    <property type="molecule type" value="Genomic_DNA"/>
</dbReference>
<sequence>MLLALLIFLAILGLVVTKTAEVWSTTLTREREQELLFAGEQYRAAIERYYYATPGANKMLPTTLEELVKDDRFPEPQHHLRQLYPDPLREGEPWGVLRQGSRIVGVYSLSDQKPMKKSGFDAKYSAFSAAQSYRGWRFMFVPSAGGGGSLRAPNASQPGATAPNKLVTPSTLTKP</sequence>
<protein>
    <submittedName>
        <fullName evidence="2">Type II secretion system protein</fullName>
    </submittedName>
</protein>
<comment type="caution">
    <text evidence="2">The sequence shown here is derived from an EMBL/GenBank/DDBJ whole genome shotgun (WGS) entry which is preliminary data.</text>
</comment>
<gene>
    <name evidence="2" type="ORF">ACFPP7_13850</name>
</gene>
<evidence type="ECO:0000313" key="3">
    <source>
        <dbReference type="Proteomes" id="UP001596084"/>
    </source>
</evidence>